<proteinExistence type="predicted"/>
<organism evidence="2 3">
    <name type="scientific">Lutibacter aestuarii</name>
    <dbReference type="NCBI Taxonomy" id="861111"/>
    <lineage>
        <taxon>Bacteria</taxon>
        <taxon>Pseudomonadati</taxon>
        <taxon>Bacteroidota</taxon>
        <taxon>Flavobacteriia</taxon>
        <taxon>Flavobacteriales</taxon>
        <taxon>Flavobacteriaceae</taxon>
        <taxon>Lutibacter</taxon>
    </lineage>
</organism>
<keyword evidence="3" id="KW-1185">Reference proteome</keyword>
<evidence type="ECO:0000313" key="3">
    <source>
        <dbReference type="Proteomes" id="UP001597032"/>
    </source>
</evidence>
<keyword evidence="1" id="KW-0812">Transmembrane</keyword>
<comment type="caution">
    <text evidence="2">The sequence shown here is derived from an EMBL/GenBank/DDBJ whole genome shotgun (WGS) entry which is preliminary data.</text>
</comment>
<sequence length="56" mass="6027">MFELINSKTKGVINNEISTDLYGANIVATPVLIGTITGTMILVCGRYSRGTPTYAF</sequence>
<feature type="transmembrane region" description="Helical" evidence="1">
    <location>
        <begin position="22"/>
        <end position="44"/>
    </location>
</feature>
<protein>
    <submittedName>
        <fullName evidence="2">Uncharacterized protein</fullName>
    </submittedName>
</protein>
<evidence type="ECO:0000313" key="2">
    <source>
        <dbReference type="EMBL" id="MFD0762158.1"/>
    </source>
</evidence>
<reference evidence="3" key="1">
    <citation type="journal article" date="2019" name="Int. J. Syst. Evol. Microbiol.">
        <title>The Global Catalogue of Microorganisms (GCM) 10K type strain sequencing project: providing services to taxonomists for standard genome sequencing and annotation.</title>
        <authorList>
            <consortium name="The Broad Institute Genomics Platform"/>
            <consortium name="The Broad Institute Genome Sequencing Center for Infectious Disease"/>
            <person name="Wu L."/>
            <person name="Ma J."/>
        </authorList>
    </citation>
    <scope>NUCLEOTIDE SEQUENCE [LARGE SCALE GENOMIC DNA]</scope>
    <source>
        <strain evidence="3">CCUG 60022</strain>
    </source>
</reference>
<keyword evidence="1" id="KW-1133">Transmembrane helix</keyword>
<gene>
    <name evidence="2" type="ORF">ACFQZW_08695</name>
</gene>
<dbReference type="RefSeq" id="WP_372802238.1">
    <property type="nucleotide sequence ID" value="NZ_JBHTIC010000008.1"/>
</dbReference>
<evidence type="ECO:0000256" key="1">
    <source>
        <dbReference type="SAM" id="Phobius"/>
    </source>
</evidence>
<dbReference type="EMBL" id="JBHTIC010000008">
    <property type="protein sequence ID" value="MFD0762158.1"/>
    <property type="molecule type" value="Genomic_DNA"/>
</dbReference>
<accession>A0ABW2Z5R6</accession>
<name>A0ABW2Z5R6_9FLAO</name>
<keyword evidence="1" id="KW-0472">Membrane</keyword>
<dbReference type="Proteomes" id="UP001597032">
    <property type="component" value="Unassembled WGS sequence"/>
</dbReference>